<dbReference type="PATRIC" id="fig|1476583.3.peg.3602"/>
<dbReference type="SUPFAM" id="SSF88723">
    <property type="entry name" value="PIN domain-like"/>
    <property type="match status" value="1"/>
</dbReference>
<keyword evidence="2" id="KW-1185">Reference proteome</keyword>
<accession>A0A016QJW4</accession>
<evidence type="ECO:0008006" key="3">
    <source>
        <dbReference type="Google" id="ProtNLM"/>
    </source>
</evidence>
<name>A0A016QJW4_9DEIO</name>
<organism evidence="1 2">
    <name type="scientific">Deinococcus phoenicis</name>
    <dbReference type="NCBI Taxonomy" id="1476583"/>
    <lineage>
        <taxon>Bacteria</taxon>
        <taxon>Thermotogati</taxon>
        <taxon>Deinococcota</taxon>
        <taxon>Deinococci</taxon>
        <taxon>Deinococcales</taxon>
        <taxon>Deinococcaceae</taxon>
        <taxon>Deinococcus</taxon>
    </lineage>
</organism>
<dbReference type="EMBL" id="JHAC01000093">
    <property type="protein sequence ID" value="EYB66363.1"/>
    <property type="molecule type" value="Genomic_DNA"/>
</dbReference>
<dbReference type="RefSeq" id="WP_034360897.1">
    <property type="nucleotide sequence ID" value="NZ_JHAC01000093.1"/>
</dbReference>
<evidence type="ECO:0000313" key="2">
    <source>
        <dbReference type="Proteomes" id="UP000020492"/>
    </source>
</evidence>
<proteinExistence type="predicted"/>
<protein>
    <recommendedName>
        <fullName evidence="3">PIN domain-containing protein</fullName>
    </recommendedName>
</protein>
<dbReference type="OrthoDB" id="68010at2"/>
<dbReference type="Proteomes" id="UP000020492">
    <property type="component" value="Unassembled WGS sequence"/>
</dbReference>
<sequence>MTTCIDTHVLSARLRNEPGAQRLALALWTARQQGPLVIHVSVYAELLAAPGQTREGADHFLNTTDIRVDWQTDPEMWMQASAAYGAYSARRQRSGGGGCPGDCWWTS</sequence>
<dbReference type="AlphaFoldDB" id="A0A016QJW4"/>
<gene>
    <name evidence="1" type="ORF">DEIPH_ctg139orf0086</name>
</gene>
<dbReference type="Gene3D" id="3.40.50.1010">
    <property type="entry name" value="5'-nuclease"/>
    <property type="match status" value="1"/>
</dbReference>
<dbReference type="STRING" id="1476583.DEIPH_ctg139orf0086"/>
<comment type="caution">
    <text evidence="1">The sequence shown here is derived from an EMBL/GenBank/DDBJ whole genome shotgun (WGS) entry which is preliminary data.</text>
</comment>
<dbReference type="eggNOG" id="COG1487">
    <property type="taxonomic scope" value="Bacteria"/>
</dbReference>
<reference evidence="1 2" key="1">
    <citation type="submission" date="2014-03" db="EMBL/GenBank/DDBJ databases">
        <title>Draft genome sequence of Deinococcus phoenicis 1P10ME.</title>
        <authorList>
            <person name="Stepanov V.G."/>
            <person name="Vaishampayan P."/>
            <person name="Venkateswaran K."/>
            <person name="Fox G.E."/>
        </authorList>
    </citation>
    <scope>NUCLEOTIDE SEQUENCE [LARGE SCALE GENOMIC DNA]</scope>
    <source>
        <strain evidence="1 2">1P10ME</strain>
    </source>
</reference>
<dbReference type="InterPro" id="IPR029060">
    <property type="entry name" value="PIN-like_dom_sf"/>
</dbReference>
<evidence type="ECO:0000313" key="1">
    <source>
        <dbReference type="EMBL" id="EYB66363.1"/>
    </source>
</evidence>